<sequence>MANDLKFHFSILYVEDESETRENLAEIIGRQFPDVQLYLAQNGAEGMQLFIEHRPDLVLTDINMPVASGLKMATEIKAVSPATEVIALTAYSNTEYLLSAIETGVSHYLLKPVDVRQISAVIGKALASVRSGRLIAQQNEVIRNLNAQLSQKAADLEFANEELETFNYTVAHDLRSPLANISGYAQLLLVTHAGQLDPDGKDHLQVINREVDRMKMLIGALLRFSQQTQKFAQKKPTDLSAMVREIRDILLQQEPQRKVAFSIEGGVRGFCDADLVRIALENLIGNAWKFSAPKGQARIEFGTISNEDDLVYYVRDNGVGFDLQQAERLFVPFHRLHADQEFEGCGIGLATAAKIIQRHGGRIWAEAKEGEGATFFFTL</sequence>
<dbReference type="EC" id="2.7.13.3" evidence="2"/>
<evidence type="ECO:0000256" key="2">
    <source>
        <dbReference type="ARBA" id="ARBA00012438"/>
    </source>
</evidence>
<dbReference type="InterPro" id="IPR003661">
    <property type="entry name" value="HisK_dim/P_dom"/>
</dbReference>
<evidence type="ECO:0000256" key="7">
    <source>
        <dbReference type="SAM" id="Coils"/>
    </source>
</evidence>
<comment type="caution">
    <text evidence="10">The sequence shown here is derived from an EMBL/GenBank/DDBJ whole genome shotgun (WGS) entry which is preliminary data.</text>
</comment>
<evidence type="ECO:0000313" key="10">
    <source>
        <dbReference type="EMBL" id="GFO59663.1"/>
    </source>
</evidence>
<dbReference type="PANTHER" id="PTHR42878">
    <property type="entry name" value="TWO-COMPONENT HISTIDINE KINASE"/>
    <property type="match status" value="1"/>
</dbReference>
<evidence type="ECO:0000259" key="9">
    <source>
        <dbReference type="PROSITE" id="PS50110"/>
    </source>
</evidence>
<dbReference type="InterPro" id="IPR005467">
    <property type="entry name" value="His_kinase_dom"/>
</dbReference>
<dbReference type="SUPFAM" id="SSF52172">
    <property type="entry name" value="CheY-like"/>
    <property type="match status" value="1"/>
</dbReference>
<protein>
    <recommendedName>
        <fullName evidence="2">histidine kinase</fullName>
        <ecNumber evidence="2">2.7.13.3</ecNumber>
    </recommendedName>
</protein>
<name>A0A6V8MIN3_9BACT</name>
<dbReference type="GO" id="GO:0030295">
    <property type="term" value="F:protein kinase activator activity"/>
    <property type="evidence" value="ECO:0007669"/>
    <property type="project" value="TreeGrafter"/>
</dbReference>
<keyword evidence="11" id="KW-1185">Reference proteome</keyword>
<dbReference type="PRINTS" id="PR00344">
    <property type="entry name" value="BCTRLSENSOR"/>
</dbReference>
<dbReference type="EMBL" id="BLXX01000005">
    <property type="protein sequence ID" value="GFO59663.1"/>
    <property type="molecule type" value="Genomic_DNA"/>
</dbReference>
<dbReference type="Pfam" id="PF00072">
    <property type="entry name" value="Response_reg"/>
    <property type="match status" value="1"/>
</dbReference>
<dbReference type="CDD" id="cd00082">
    <property type="entry name" value="HisKA"/>
    <property type="match status" value="1"/>
</dbReference>
<evidence type="ECO:0000256" key="4">
    <source>
        <dbReference type="ARBA" id="ARBA00022679"/>
    </source>
</evidence>
<evidence type="ECO:0000313" key="11">
    <source>
        <dbReference type="Proteomes" id="UP000556026"/>
    </source>
</evidence>
<feature type="domain" description="Histidine kinase" evidence="8">
    <location>
        <begin position="169"/>
        <end position="379"/>
    </location>
</feature>
<dbReference type="GO" id="GO:0000156">
    <property type="term" value="F:phosphorelay response regulator activity"/>
    <property type="evidence" value="ECO:0007669"/>
    <property type="project" value="TreeGrafter"/>
</dbReference>
<feature type="coiled-coil region" evidence="7">
    <location>
        <begin position="135"/>
        <end position="162"/>
    </location>
</feature>
<gene>
    <name evidence="10" type="ORF">GMST_19880</name>
</gene>
<evidence type="ECO:0000256" key="5">
    <source>
        <dbReference type="ARBA" id="ARBA00022777"/>
    </source>
</evidence>
<dbReference type="InterPro" id="IPR050351">
    <property type="entry name" value="BphY/WalK/GraS-like"/>
</dbReference>
<dbReference type="Pfam" id="PF00512">
    <property type="entry name" value="HisKA"/>
    <property type="match status" value="1"/>
</dbReference>
<dbReference type="InterPro" id="IPR003594">
    <property type="entry name" value="HATPase_dom"/>
</dbReference>
<proteinExistence type="predicted"/>
<dbReference type="Gene3D" id="3.40.50.2300">
    <property type="match status" value="1"/>
</dbReference>
<evidence type="ECO:0000256" key="6">
    <source>
        <dbReference type="PROSITE-ProRule" id="PRU00169"/>
    </source>
</evidence>
<dbReference type="InterPro" id="IPR001789">
    <property type="entry name" value="Sig_transdc_resp-reg_receiver"/>
</dbReference>
<dbReference type="SMART" id="SM00448">
    <property type="entry name" value="REC"/>
    <property type="match status" value="1"/>
</dbReference>
<dbReference type="SUPFAM" id="SSF47384">
    <property type="entry name" value="Homodimeric domain of signal transducing histidine kinase"/>
    <property type="match status" value="1"/>
</dbReference>
<dbReference type="CDD" id="cd17536">
    <property type="entry name" value="REC_YesN-like"/>
    <property type="match status" value="1"/>
</dbReference>
<evidence type="ECO:0000259" key="8">
    <source>
        <dbReference type="PROSITE" id="PS50109"/>
    </source>
</evidence>
<dbReference type="SMART" id="SM00388">
    <property type="entry name" value="HisKA"/>
    <property type="match status" value="1"/>
</dbReference>
<feature type="domain" description="Response regulatory" evidence="9">
    <location>
        <begin position="10"/>
        <end position="126"/>
    </location>
</feature>
<dbReference type="InterPro" id="IPR011006">
    <property type="entry name" value="CheY-like_superfamily"/>
</dbReference>
<accession>A0A6V8MIN3</accession>
<comment type="catalytic activity">
    <reaction evidence="1">
        <text>ATP + protein L-histidine = ADP + protein N-phospho-L-histidine.</text>
        <dbReference type="EC" id="2.7.13.3"/>
    </reaction>
</comment>
<dbReference type="Gene3D" id="1.10.287.130">
    <property type="match status" value="1"/>
</dbReference>
<dbReference type="Proteomes" id="UP000556026">
    <property type="component" value="Unassembled WGS sequence"/>
</dbReference>
<dbReference type="GO" id="GO:0000155">
    <property type="term" value="F:phosphorelay sensor kinase activity"/>
    <property type="evidence" value="ECO:0007669"/>
    <property type="project" value="InterPro"/>
</dbReference>
<dbReference type="InterPro" id="IPR004358">
    <property type="entry name" value="Sig_transdc_His_kin-like_C"/>
</dbReference>
<keyword evidence="3 6" id="KW-0597">Phosphoprotein</keyword>
<dbReference type="Pfam" id="PF02518">
    <property type="entry name" value="HATPase_c"/>
    <property type="match status" value="1"/>
</dbReference>
<dbReference type="FunFam" id="3.30.565.10:FF:000006">
    <property type="entry name" value="Sensor histidine kinase WalK"/>
    <property type="match status" value="1"/>
</dbReference>
<keyword evidence="5" id="KW-0418">Kinase</keyword>
<dbReference type="GO" id="GO:0007234">
    <property type="term" value="P:osmosensory signaling via phosphorelay pathway"/>
    <property type="evidence" value="ECO:0007669"/>
    <property type="project" value="TreeGrafter"/>
</dbReference>
<dbReference type="PROSITE" id="PS50110">
    <property type="entry name" value="RESPONSE_REGULATORY"/>
    <property type="match status" value="1"/>
</dbReference>
<dbReference type="InterPro" id="IPR036890">
    <property type="entry name" value="HATPase_C_sf"/>
</dbReference>
<organism evidence="10 11">
    <name type="scientific">Geomonas silvestris</name>
    <dbReference type="NCBI Taxonomy" id="2740184"/>
    <lineage>
        <taxon>Bacteria</taxon>
        <taxon>Pseudomonadati</taxon>
        <taxon>Thermodesulfobacteriota</taxon>
        <taxon>Desulfuromonadia</taxon>
        <taxon>Geobacterales</taxon>
        <taxon>Geobacteraceae</taxon>
        <taxon>Geomonas</taxon>
    </lineage>
</organism>
<reference evidence="11" key="1">
    <citation type="submission" date="2020-06" db="EMBL/GenBank/DDBJ databases">
        <title>Draft genomic sequence of Geomonas sp. Red330.</title>
        <authorList>
            <person name="Itoh H."/>
            <person name="Zhenxing X."/>
            <person name="Ushijima N."/>
            <person name="Masuda Y."/>
            <person name="Shiratori Y."/>
            <person name="Senoo K."/>
        </authorList>
    </citation>
    <scope>NUCLEOTIDE SEQUENCE [LARGE SCALE GENOMIC DNA]</scope>
    <source>
        <strain evidence="11">Red330</strain>
    </source>
</reference>
<evidence type="ECO:0000256" key="3">
    <source>
        <dbReference type="ARBA" id="ARBA00022553"/>
    </source>
</evidence>
<dbReference type="Gene3D" id="3.30.565.10">
    <property type="entry name" value="Histidine kinase-like ATPase, C-terminal domain"/>
    <property type="match status" value="1"/>
</dbReference>
<dbReference type="AlphaFoldDB" id="A0A6V8MIN3"/>
<evidence type="ECO:0000256" key="1">
    <source>
        <dbReference type="ARBA" id="ARBA00000085"/>
    </source>
</evidence>
<dbReference type="SMART" id="SM00387">
    <property type="entry name" value="HATPase_c"/>
    <property type="match status" value="1"/>
</dbReference>
<dbReference type="PROSITE" id="PS50109">
    <property type="entry name" value="HIS_KIN"/>
    <property type="match status" value="1"/>
</dbReference>
<keyword evidence="4" id="KW-0808">Transferase</keyword>
<dbReference type="RefSeq" id="WP_183354498.1">
    <property type="nucleotide sequence ID" value="NZ_BLXX01000005.1"/>
</dbReference>
<feature type="modified residue" description="4-aspartylphosphate" evidence="6">
    <location>
        <position position="61"/>
    </location>
</feature>
<dbReference type="PANTHER" id="PTHR42878:SF15">
    <property type="entry name" value="BACTERIOPHYTOCHROME"/>
    <property type="match status" value="1"/>
</dbReference>
<keyword evidence="7" id="KW-0175">Coiled coil</keyword>
<dbReference type="SUPFAM" id="SSF55874">
    <property type="entry name" value="ATPase domain of HSP90 chaperone/DNA topoisomerase II/histidine kinase"/>
    <property type="match status" value="1"/>
</dbReference>
<dbReference type="InterPro" id="IPR036097">
    <property type="entry name" value="HisK_dim/P_sf"/>
</dbReference>